<protein>
    <recommendedName>
        <fullName evidence="6">Nodulin-like domain-containing protein</fullName>
    </recommendedName>
</protein>
<feature type="domain" description="Nodulin-like" evidence="6">
    <location>
        <begin position="33"/>
        <end position="207"/>
    </location>
</feature>
<organism evidence="7 8">
    <name type="scientific">Paxillus rubicundulus Ve08.2h10</name>
    <dbReference type="NCBI Taxonomy" id="930991"/>
    <lineage>
        <taxon>Eukaryota</taxon>
        <taxon>Fungi</taxon>
        <taxon>Dikarya</taxon>
        <taxon>Basidiomycota</taxon>
        <taxon>Agaricomycotina</taxon>
        <taxon>Agaricomycetes</taxon>
        <taxon>Agaricomycetidae</taxon>
        <taxon>Boletales</taxon>
        <taxon>Paxilineae</taxon>
        <taxon>Paxillaceae</taxon>
        <taxon>Paxillus</taxon>
    </lineage>
</organism>
<keyword evidence="2 5" id="KW-0812">Transmembrane</keyword>
<dbReference type="Proteomes" id="UP000054538">
    <property type="component" value="Unassembled WGS sequence"/>
</dbReference>
<keyword evidence="3 5" id="KW-1133">Transmembrane helix</keyword>
<dbReference type="InParanoid" id="A0A0D0DTX1"/>
<name>A0A0D0DTX1_9AGAM</name>
<feature type="transmembrane region" description="Helical" evidence="5">
    <location>
        <begin position="83"/>
        <end position="104"/>
    </location>
</feature>
<evidence type="ECO:0000313" key="7">
    <source>
        <dbReference type="EMBL" id="KIK97493.1"/>
    </source>
</evidence>
<gene>
    <name evidence="7" type="ORF">PAXRUDRAFT_220299</name>
</gene>
<evidence type="ECO:0000256" key="4">
    <source>
        <dbReference type="ARBA" id="ARBA00023136"/>
    </source>
</evidence>
<evidence type="ECO:0000256" key="3">
    <source>
        <dbReference type="ARBA" id="ARBA00022989"/>
    </source>
</evidence>
<feature type="transmembrane region" description="Helical" evidence="5">
    <location>
        <begin position="375"/>
        <end position="394"/>
    </location>
</feature>
<feature type="transmembrane region" description="Helical" evidence="5">
    <location>
        <begin position="193"/>
        <end position="216"/>
    </location>
</feature>
<dbReference type="PANTHER" id="PTHR21576:SF158">
    <property type="entry name" value="RIBOSOMAL RNA-PROCESSING PROTEIN 12-LIKE CONSERVED DOMAIN-CONTAINING PROTEIN"/>
    <property type="match status" value="1"/>
</dbReference>
<dbReference type="PANTHER" id="PTHR21576">
    <property type="entry name" value="UNCHARACTERIZED NODULIN-LIKE PROTEIN"/>
    <property type="match status" value="1"/>
</dbReference>
<feature type="transmembrane region" description="Helical" evidence="5">
    <location>
        <begin position="154"/>
        <end position="181"/>
    </location>
</feature>
<feature type="transmembrane region" description="Helical" evidence="5">
    <location>
        <begin position="20"/>
        <end position="43"/>
    </location>
</feature>
<feature type="transmembrane region" description="Helical" evidence="5">
    <location>
        <begin position="279"/>
        <end position="307"/>
    </location>
</feature>
<dbReference type="Gene3D" id="1.20.1250.20">
    <property type="entry name" value="MFS general substrate transporter like domains"/>
    <property type="match status" value="1"/>
</dbReference>
<evidence type="ECO:0000313" key="8">
    <source>
        <dbReference type="Proteomes" id="UP000054538"/>
    </source>
</evidence>
<sequence length="485" mass="53121">MSSGRRDSSNRPQGLRRARIALICFSIGANAICAGGVYCFSLISPALAAHLKLTQPQLTTIALAGISGQYPFGAFVGRVLDYYGPWACSLVAACLFSTGFGLFAREIANTPDDITQPSTSSFYRLVLYFFISSLGAAFSWYSSVFAASKNFPDYIGVASGTSMALFGLSPAFLSLLALRYFSSPGDELDVMRFLQFLAILCGCVHLLGGLTLHVMIPASENVATVTGILDNPEEPDERAALLLNMVDGDGNEQIEVEVDAVEELTAKQSALDVLKDRNFWALALVCFVVPSCCEMIVSNIGTIVLSLPQRTSDISSLAELPSASLTTATQVRMFSIANTLSRVIVGPLADIVSPVPSGAQNGTRRSTRKHFISRMAFLTFSAAVLTCSCAWMVAGVRDQGDVWALSRRRIRMHMDCFSLPRLLYMGHLQSRPKLWYHHIRSLPRVTRFFVPVCICRCCSFARRREWDRGRRCRIVQGPPVLVANF</sequence>
<dbReference type="InterPro" id="IPR010658">
    <property type="entry name" value="Nodulin-like"/>
</dbReference>
<dbReference type="EMBL" id="KN824933">
    <property type="protein sequence ID" value="KIK97493.1"/>
    <property type="molecule type" value="Genomic_DNA"/>
</dbReference>
<evidence type="ECO:0000256" key="5">
    <source>
        <dbReference type="SAM" id="Phobius"/>
    </source>
</evidence>
<reference evidence="7 8" key="1">
    <citation type="submission" date="2014-04" db="EMBL/GenBank/DDBJ databases">
        <authorList>
            <consortium name="DOE Joint Genome Institute"/>
            <person name="Kuo A."/>
            <person name="Kohler A."/>
            <person name="Jargeat P."/>
            <person name="Nagy L.G."/>
            <person name="Floudas D."/>
            <person name="Copeland A."/>
            <person name="Barry K.W."/>
            <person name="Cichocki N."/>
            <person name="Veneault-Fourrey C."/>
            <person name="LaButti K."/>
            <person name="Lindquist E.A."/>
            <person name="Lipzen A."/>
            <person name="Lundell T."/>
            <person name="Morin E."/>
            <person name="Murat C."/>
            <person name="Sun H."/>
            <person name="Tunlid A."/>
            <person name="Henrissat B."/>
            <person name="Grigoriev I.V."/>
            <person name="Hibbett D.S."/>
            <person name="Martin F."/>
            <person name="Nordberg H.P."/>
            <person name="Cantor M.N."/>
            <person name="Hua S.X."/>
        </authorList>
    </citation>
    <scope>NUCLEOTIDE SEQUENCE [LARGE SCALE GENOMIC DNA]</scope>
    <source>
        <strain evidence="7 8">Ve08.2h10</strain>
    </source>
</reference>
<comment type="subcellular location">
    <subcellularLocation>
        <location evidence="1">Membrane</location>
        <topology evidence="1">Multi-pass membrane protein</topology>
    </subcellularLocation>
</comment>
<dbReference type="Pfam" id="PF06813">
    <property type="entry name" value="Nodulin-like"/>
    <property type="match status" value="1"/>
</dbReference>
<evidence type="ECO:0000259" key="6">
    <source>
        <dbReference type="Pfam" id="PF06813"/>
    </source>
</evidence>
<keyword evidence="4 5" id="KW-0472">Membrane</keyword>
<accession>A0A0D0DTX1</accession>
<reference evidence="8" key="2">
    <citation type="submission" date="2015-01" db="EMBL/GenBank/DDBJ databases">
        <title>Evolutionary Origins and Diversification of the Mycorrhizal Mutualists.</title>
        <authorList>
            <consortium name="DOE Joint Genome Institute"/>
            <consortium name="Mycorrhizal Genomics Consortium"/>
            <person name="Kohler A."/>
            <person name="Kuo A."/>
            <person name="Nagy L.G."/>
            <person name="Floudas D."/>
            <person name="Copeland A."/>
            <person name="Barry K.W."/>
            <person name="Cichocki N."/>
            <person name="Veneault-Fourrey C."/>
            <person name="LaButti K."/>
            <person name="Lindquist E.A."/>
            <person name="Lipzen A."/>
            <person name="Lundell T."/>
            <person name="Morin E."/>
            <person name="Murat C."/>
            <person name="Riley R."/>
            <person name="Ohm R."/>
            <person name="Sun H."/>
            <person name="Tunlid A."/>
            <person name="Henrissat B."/>
            <person name="Grigoriev I.V."/>
            <person name="Hibbett D.S."/>
            <person name="Martin F."/>
        </authorList>
    </citation>
    <scope>NUCLEOTIDE SEQUENCE [LARGE SCALE GENOMIC DNA]</scope>
    <source>
        <strain evidence="8">Ve08.2h10</strain>
    </source>
</reference>
<dbReference type="SUPFAM" id="SSF103473">
    <property type="entry name" value="MFS general substrate transporter"/>
    <property type="match status" value="1"/>
</dbReference>
<keyword evidence="8" id="KW-1185">Reference proteome</keyword>
<dbReference type="HOGENOM" id="CLU_012596_2_1_1"/>
<evidence type="ECO:0000256" key="2">
    <source>
        <dbReference type="ARBA" id="ARBA00022692"/>
    </source>
</evidence>
<proteinExistence type="predicted"/>
<dbReference type="OrthoDB" id="410267at2759"/>
<feature type="transmembrane region" description="Helical" evidence="5">
    <location>
        <begin position="125"/>
        <end position="142"/>
    </location>
</feature>
<dbReference type="GO" id="GO:0000329">
    <property type="term" value="C:fungal-type vacuole membrane"/>
    <property type="evidence" value="ECO:0007669"/>
    <property type="project" value="TreeGrafter"/>
</dbReference>
<dbReference type="STRING" id="930991.A0A0D0DTX1"/>
<evidence type="ECO:0000256" key="1">
    <source>
        <dbReference type="ARBA" id="ARBA00004141"/>
    </source>
</evidence>
<dbReference type="AlphaFoldDB" id="A0A0D0DTX1"/>
<dbReference type="InterPro" id="IPR036259">
    <property type="entry name" value="MFS_trans_sf"/>
</dbReference>